<keyword evidence="1" id="KW-0479">Metal-binding</keyword>
<dbReference type="Proteomes" id="UP000249363">
    <property type="component" value="Unassembled WGS sequence"/>
</dbReference>
<dbReference type="EMBL" id="MIKG01000015">
    <property type="protein sequence ID" value="RAO71375.1"/>
    <property type="molecule type" value="Genomic_DNA"/>
</dbReference>
<evidence type="ECO:0000256" key="2">
    <source>
        <dbReference type="SAM" id="MobiDB-lite"/>
    </source>
</evidence>
<feature type="compositionally biased region" description="Low complexity" evidence="2">
    <location>
        <begin position="284"/>
        <end position="296"/>
    </location>
</feature>
<evidence type="ECO:0000259" key="3">
    <source>
        <dbReference type="PROSITE" id="PS50030"/>
    </source>
</evidence>
<feature type="compositionally biased region" description="Basic and acidic residues" evidence="2">
    <location>
        <begin position="124"/>
        <end position="150"/>
    </location>
</feature>
<sequence length="727" mass="78902">MASIINKRQQARNERALHELIRTVPGNDRCADCQAGNPGWASWSLGVFLCMRCGSLHRKMGTHISKVKSLTMDSWTTEQVENMKKRGNTIVNKEYNPRNIKPDIPVDVDEADSAMERFIRQKYEHRILEDGKPKPPSRDDSGYHTQKSLDESPPPPPIPPKSGRKFGFGLRSVSSTSRLPRSSDKLSISSTSSPRSATLGGPLSPSFSLNKQSRVFGANLGEADSSFEAKLDQLRSMGFPNDKRNASVLKGVGGDMTRAVESLIRLGEGSGPPSAAPAAPPKPSTSRSQPTSSPSKAEADDPWSMPNVSSAAGARAAKSYNPFDVPTAQAPAIGLENAFQNLQVAQPMSPHTTGGYTSHQMNNNMALTPLQTSHSYTNSPQPLNYNPFFQTASPASQTGANPYYSHTAQSTPIQPSRSFSPGNPFANSLSAQNTGNQQNLAFSQSRLAMPRHANTMPVFSSNTAASPSTASSMFFSQQPQLSPYQVSNSNPFDAVNPNNNYQNYSAEYQQSQYQQFPQQNPYAQFQQTAPQQPARADKNSILALYNLAPAAAPPMSTIPEQSQVPQMQQAVDQHQNTAQVSNSTSAGYPTQSMFPTMLQSNSTGSSQGMQNNNPFMNATQQPQFQPQQLQQTHQPQMQQQLQQQQTNPFAMMGNSAPGVPSNGLGIGMGAASHNPYQQMTSQPQPPPVNNFMPRAPIHMSKASVDINNLQNGRHSPDAFASLSARYA</sequence>
<proteinExistence type="predicted"/>
<dbReference type="CDD" id="cd08204">
    <property type="entry name" value="ArfGap"/>
    <property type="match status" value="1"/>
</dbReference>
<feature type="region of interest" description="Disordered" evidence="2">
    <location>
        <begin position="390"/>
        <end position="432"/>
    </location>
</feature>
<dbReference type="InterPro" id="IPR001164">
    <property type="entry name" value="ArfGAP_dom"/>
</dbReference>
<dbReference type="InterPro" id="IPR037278">
    <property type="entry name" value="ARFGAP/RecO"/>
</dbReference>
<comment type="caution">
    <text evidence="5">The sequence shown here is derived from an EMBL/GenBank/DDBJ whole genome shotgun (WGS) entry which is preliminary data.</text>
</comment>
<evidence type="ECO:0000313" key="6">
    <source>
        <dbReference type="Proteomes" id="UP000249363"/>
    </source>
</evidence>
<dbReference type="PROSITE" id="PS50115">
    <property type="entry name" value="ARFGAP"/>
    <property type="match status" value="1"/>
</dbReference>
<feature type="domain" description="UBA" evidence="3">
    <location>
        <begin position="222"/>
        <end position="266"/>
    </location>
</feature>
<accession>A0A364L6D2</accession>
<dbReference type="PROSITE" id="PS50030">
    <property type="entry name" value="UBA"/>
    <property type="match status" value="1"/>
</dbReference>
<dbReference type="GO" id="GO:0008270">
    <property type="term" value="F:zinc ion binding"/>
    <property type="evidence" value="ECO:0007669"/>
    <property type="project" value="UniProtKB-KW"/>
</dbReference>
<dbReference type="PRINTS" id="PR00405">
    <property type="entry name" value="REVINTRACTNG"/>
</dbReference>
<feature type="region of interest" description="Disordered" evidence="2">
    <location>
        <begin position="600"/>
        <end position="621"/>
    </location>
</feature>
<keyword evidence="1" id="KW-0862">Zinc</keyword>
<dbReference type="GeneID" id="63796602"/>
<evidence type="ECO:0000313" key="5">
    <source>
        <dbReference type="EMBL" id="RAO71375.1"/>
    </source>
</evidence>
<feature type="compositionally biased region" description="Pro residues" evidence="2">
    <location>
        <begin position="274"/>
        <end position="283"/>
    </location>
</feature>
<dbReference type="GO" id="GO:0005096">
    <property type="term" value="F:GTPase activator activity"/>
    <property type="evidence" value="ECO:0007669"/>
    <property type="project" value="InterPro"/>
</dbReference>
<dbReference type="Gene3D" id="1.10.8.10">
    <property type="entry name" value="DNA helicase RuvA subunit, C-terminal domain"/>
    <property type="match status" value="1"/>
</dbReference>
<dbReference type="AlphaFoldDB" id="A0A364L6D2"/>
<dbReference type="PANTHER" id="PTHR45705">
    <property type="entry name" value="FI20236P1"/>
    <property type="match status" value="1"/>
</dbReference>
<dbReference type="SMART" id="SM00105">
    <property type="entry name" value="ArfGap"/>
    <property type="match status" value="1"/>
</dbReference>
<reference evidence="5 6" key="1">
    <citation type="journal article" date="2017" name="Biotechnol. Biofuels">
        <title>Differential beta-glucosidase expression as a function of carbon source availability in Talaromyces amestolkiae: a genomic and proteomic approach.</title>
        <authorList>
            <person name="de Eugenio L.I."/>
            <person name="Mendez-Liter J.A."/>
            <person name="Nieto-Dominguez M."/>
            <person name="Alonso L."/>
            <person name="Gil-Munoz J."/>
            <person name="Barriuso J."/>
            <person name="Prieto A."/>
            <person name="Martinez M.J."/>
        </authorList>
    </citation>
    <scope>NUCLEOTIDE SEQUENCE [LARGE SCALE GENOMIC DNA]</scope>
    <source>
        <strain evidence="5 6">CIB</strain>
    </source>
</reference>
<keyword evidence="6" id="KW-1185">Reference proteome</keyword>
<dbReference type="InterPro" id="IPR038508">
    <property type="entry name" value="ArfGAP_dom_sf"/>
</dbReference>
<dbReference type="InterPro" id="IPR009060">
    <property type="entry name" value="UBA-like_sf"/>
</dbReference>
<gene>
    <name evidence="5" type="ORF">BHQ10_007387</name>
</gene>
<name>A0A364L6D2_TALAM</name>
<protein>
    <recommendedName>
        <fullName evidence="7">Arf-GAP domain-containing protein</fullName>
    </recommendedName>
</protein>
<dbReference type="FunFam" id="1.10.220.150:FF:000026">
    <property type="entry name" value="GTPase activating protein for Arf, putative"/>
    <property type="match status" value="1"/>
</dbReference>
<dbReference type="InterPro" id="IPR051718">
    <property type="entry name" value="ARF_GTPase-activating"/>
</dbReference>
<feature type="compositionally biased region" description="Polar residues" evidence="2">
    <location>
        <begin position="600"/>
        <end position="618"/>
    </location>
</feature>
<dbReference type="Gene3D" id="1.10.220.150">
    <property type="entry name" value="Arf GTPase activating protein"/>
    <property type="match status" value="1"/>
</dbReference>
<evidence type="ECO:0000259" key="4">
    <source>
        <dbReference type="PROSITE" id="PS50115"/>
    </source>
</evidence>
<organism evidence="5 6">
    <name type="scientific">Talaromyces amestolkiae</name>
    <dbReference type="NCBI Taxonomy" id="1196081"/>
    <lineage>
        <taxon>Eukaryota</taxon>
        <taxon>Fungi</taxon>
        <taxon>Dikarya</taxon>
        <taxon>Ascomycota</taxon>
        <taxon>Pezizomycotina</taxon>
        <taxon>Eurotiomycetes</taxon>
        <taxon>Eurotiomycetidae</taxon>
        <taxon>Eurotiales</taxon>
        <taxon>Trichocomaceae</taxon>
        <taxon>Talaromyces</taxon>
        <taxon>Talaromyces sect. Talaromyces</taxon>
    </lineage>
</organism>
<dbReference type="SUPFAM" id="SSF46934">
    <property type="entry name" value="UBA-like"/>
    <property type="match status" value="1"/>
</dbReference>
<evidence type="ECO:0000256" key="1">
    <source>
        <dbReference type="PROSITE-ProRule" id="PRU00288"/>
    </source>
</evidence>
<dbReference type="SUPFAM" id="SSF57863">
    <property type="entry name" value="ArfGap/RecO-like zinc finger"/>
    <property type="match status" value="1"/>
</dbReference>
<dbReference type="STRING" id="1196081.A0A364L6D2"/>
<dbReference type="Pfam" id="PF01412">
    <property type="entry name" value="ArfGap"/>
    <property type="match status" value="1"/>
</dbReference>
<feature type="region of interest" description="Disordered" evidence="2">
    <location>
        <begin position="124"/>
        <end position="209"/>
    </location>
</feature>
<feature type="compositionally biased region" description="Low complexity" evidence="2">
    <location>
        <begin position="171"/>
        <end position="196"/>
    </location>
</feature>
<evidence type="ECO:0008006" key="7">
    <source>
        <dbReference type="Google" id="ProtNLM"/>
    </source>
</evidence>
<dbReference type="GO" id="GO:0005737">
    <property type="term" value="C:cytoplasm"/>
    <property type="evidence" value="ECO:0007669"/>
    <property type="project" value="TreeGrafter"/>
</dbReference>
<dbReference type="RefSeq" id="XP_040735890.1">
    <property type="nucleotide sequence ID" value="XM_040880076.1"/>
</dbReference>
<dbReference type="InterPro" id="IPR015940">
    <property type="entry name" value="UBA"/>
</dbReference>
<feature type="domain" description="Arf-GAP" evidence="4">
    <location>
        <begin position="15"/>
        <end position="141"/>
    </location>
</feature>
<dbReference type="OrthoDB" id="10266696at2759"/>
<dbReference type="SMART" id="SM00165">
    <property type="entry name" value="UBA"/>
    <property type="match status" value="1"/>
</dbReference>
<keyword evidence="1" id="KW-0863">Zinc-finger</keyword>
<feature type="region of interest" description="Disordered" evidence="2">
    <location>
        <begin position="266"/>
        <end position="310"/>
    </location>
</feature>
<dbReference type="PANTHER" id="PTHR45705:SF7">
    <property type="entry name" value="ACTIVATING PROTEIN FOR ARF, PUTATIVE (AFU_ORTHOLOGUE AFUA_4G09120)-RELATED"/>
    <property type="match status" value="1"/>
</dbReference>